<accession>A0A8S2AIS4</accession>
<dbReference type="Proteomes" id="UP000682877">
    <property type="component" value="Chromosome 6"/>
</dbReference>
<evidence type="ECO:0000313" key="6">
    <source>
        <dbReference type="Proteomes" id="UP000682877"/>
    </source>
</evidence>
<keyword evidence="6" id="KW-1185">Reference proteome</keyword>
<evidence type="ECO:0000256" key="3">
    <source>
        <dbReference type="SAM" id="Phobius"/>
    </source>
</evidence>
<keyword evidence="2" id="KW-0430">Lectin</keyword>
<comment type="similarity">
    <text evidence="1">Belongs to the leguminous lectin family.</text>
</comment>
<gene>
    <name evidence="5" type="ORF">AARE701A_LOCUS14932</name>
</gene>
<evidence type="ECO:0000259" key="4">
    <source>
        <dbReference type="Pfam" id="PF00139"/>
    </source>
</evidence>
<dbReference type="InterPro" id="IPR001220">
    <property type="entry name" value="Legume_lectin_dom"/>
</dbReference>
<reference evidence="5" key="1">
    <citation type="submission" date="2021-01" db="EMBL/GenBank/DDBJ databases">
        <authorList>
            <person name="Bezrukov I."/>
        </authorList>
    </citation>
    <scope>NUCLEOTIDE SEQUENCE</scope>
</reference>
<protein>
    <recommendedName>
        <fullName evidence="4">Legume lectin domain-containing protein</fullName>
    </recommendedName>
</protein>
<dbReference type="Gene3D" id="1.10.510.10">
    <property type="entry name" value="Transferase(Phosphotransferase) domain 1"/>
    <property type="match status" value="1"/>
</dbReference>
<dbReference type="SUPFAM" id="SSF49899">
    <property type="entry name" value="Concanavalin A-like lectins/glucanases"/>
    <property type="match status" value="1"/>
</dbReference>
<dbReference type="InterPro" id="IPR050258">
    <property type="entry name" value="Leguminous_Lectin"/>
</dbReference>
<dbReference type="FunFam" id="2.60.120.200:FF:000103">
    <property type="entry name" value="L-type lectin-domain containing receptor kinase IX.1"/>
    <property type="match status" value="1"/>
</dbReference>
<evidence type="ECO:0000256" key="1">
    <source>
        <dbReference type="ARBA" id="ARBA00007606"/>
    </source>
</evidence>
<dbReference type="PANTHER" id="PTHR32401:SF47">
    <property type="entry name" value="LEGUME LECTIN DOMAIN-CONTAINING PROTEIN"/>
    <property type="match status" value="1"/>
</dbReference>
<organism evidence="5 6">
    <name type="scientific">Arabidopsis arenosa</name>
    <name type="common">Sand rock-cress</name>
    <name type="synonym">Cardaminopsis arenosa</name>
    <dbReference type="NCBI Taxonomy" id="38785"/>
    <lineage>
        <taxon>Eukaryota</taxon>
        <taxon>Viridiplantae</taxon>
        <taxon>Streptophyta</taxon>
        <taxon>Embryophyta</taxon>
        <taxon>Tracheophyta</taxon>
        <taxon>Spermatophyta</taxon>
        <taxon>Magnoliopsida</taxon>
        <taxon>eudicotyledons</taxon>
        <taxon>Gunneridae</taxon>
        <taxon>Pentapetalae</taxon>
        <taxon>rosids</taxon>
        <taxon>malvids</taxon>
        <taxon>Brassicales</taxon>
        <taxon>Brassicaceae</taxon>
        <taxon>Camelineae</taxon>
        <taxon>Arabidopsis</taxon>
    </lineage>
</organism>
<feature type="transmembrane region" description="Helical" evidence="3">
    <location>
        <begin position="345"/>
        <end position="369"/>
    </location>
</feature>
<dbReference type="PANTHER" id="PTHR32401">
    <property type="entry name" value="CONCANAVALIN A-LIKE LECTIN FAMILY PROTEIN"/>
    <property type="match status" value="1"/>
</dbReference>
<dbReference type="Gene3D" id="2.60.120.200">
    <property type="match status" value="1"/>
</dbReference>
<keyword evidence="3" id="KW-0472">Membrane</keyword>
<dbReference type="Pfam" id="PF00139">
    <property type="entry name" value="Lectin_legB"/>
    <property type="match status" value="1"/>
</dbReference>
<evidence type="ECO:0000256" key="2">
    <source>
        <dbReference type="ARBA" id="ARBA00022734"/>
    </source>
</evidence>
<dbReference type="CDD" id="cd06899">
    <property type="entry name" value="lectin_legume_LecRK_Arcelin_ConA"/>
    <property type="match status" value="1"/>
</dbReference>
<dbReference type="EMBL" id="LR999456">
    <property type="protein sequence ID" value="CAE6094624.1"/>
    <property type="molecule type" value="Genomic_DNA"/>
</dbReference>
<dbReference type="AlphaFoldDB" id="A0A8S2AIS4"/>
<feature type="domain" description="Legume lectin" evidence="4">
    <location>
        <begin position="114"/>
        <end position="342"/>
    </location>
</feature>
<evidence type="ECO:0000313" key="5">
    <source>
        <dbReference type="EMBL" id="CAE6094624.1"/>
    </source>
</evidence>
<name>A0A8S2AIS4_ARAAE</name>
<dbReference type="InterPro" id="IPR013320">
    <property type="entry name" value="ConA-like_dom_sf"/>
</dbReference>
<keyword evidence="3" id="KW-1133">Transmembrane helix</keyword>
<proteinExistence type="inferred from homology"/>
<keyword evidence="3" id="KW-0812">Transmembrane</keyword>
<sequence length="547" mass="61316">MERDLVDNRRQSYSTGRCLSSPLSCFIHTETEYARISNHDKKTRSSPKLRDVMRRLLLVRSCGLENNKSKTLVTFHYDAVSYSQNFDDGFCFRDDDPKVFRDLPKQSPGDDPGDIVYHGDATPDEDGTVNFNNAEQTSQVGWITYSKKVPIWSHSTGKASDFNTSFSFKIDARNLSADGHGICFFLAPVGAQLPAYSVGGFLNLFTRKNNYSSSFPLVHVEFDTFNNPGWDPKDVGSHVGINNNSLVSSNYTSWNATSHSQDIGHAKISYDSVTKNLSVTWAYELTTTDPKESSSVSYIFDLAKVLPSEVMFGFIAAAGTNTEEHRLLSWELSSSLDSEKADSKIGLVVGISVSGFVFLTFLVFTIVVVRSRKRRKKKERDIANMISINEDLEREAGPRKFSYKDLVSATNRFSSHRKLGRKSLERTQEDNSDTESDEKSLVEKVWELYGRQEVMTSCVDEKLGNDFDNKEAECLLVLGLWCAHPDKSWRPSIKQAIQVLNFESPLPDLPLKRPVAMYYISTTTSSSSPSVNSNGVSVTFSGIEYGR</sequence>
<dbReference type="GO" id="GO:0030246">
    <property type="term" value="F:carbohydrate binding"/>
    <property type="evidence" value="ECO:0007669"/>
    <property type="project" value="UniProtKB-KW"/>
</dbReference>